<dbReference type="PANTHER" id="PTHR23063">
    <property type="entry name" value="PHOSPHOLIPID ACYLTRANSFERASE"/>
    <property type="match status" value="1"/>
</dbReference>
<dbReference type="GO" id="GO:0005783">
    <property type="term" value="C:endoplasmic reticulum"/>
    <property type="evidence" value="ECO:0007669"/>
    <property type="project" value="TreeGrafter"/>
</dbReference>
<evidence type="ECO:0000313" key="14">
    <source>
        <dbReference type="EMBL" id="EQB61962.1"/>
    </source>
</evidence>
<keyword evidence="11" id="KW-1208">Phospholipid metabolism</keyword>
<keyword evidence="10" id="KW-0594">Phospholipid biosynthesis</keyword>
<dbReference type="GO" id="GO:0019432">
    <property type="term" value="P:triglyceride biosynthetic process"/>
    <property type="evidence" value="ECO:0007669"/>
    <property type="project" value="TreeGrafter"/>
</dbReference>
<evidence type="ECO:0000256" key="7">
    <source>
        <dbReference type="ARBA" id="ARBA00022989"/>
    </source>
</evidence>
<name>T0L3B7_9MICR</name>
<comment type="subcellular location">
    <subcellularLocation>
        <location evidence="1">Membrane</location>
    </subcellularLocation>
</comment>
<feature type="domain" description="Phospholipid/glycerol acyltransferase" evidence="13">
    <location>
        <begin position="3"/>
        <end position="37"/>
    </location>
</feature>
<dbReference type="OrthoDB" id="202234at2759"/>
<organism evidence="14 15">
    <name type="scientific">Vairimorpha apis BRL 01</name>
    <dbReference type="NCBI Taxonomy" id="1037528"/>
    <lineage>
        <taxon>Eukaryota</taxon>
        <taxon>Fungi</taxon>
        <taxon>Fungi incertae sedis</taxon>
        <taxon>Microsporidia</taxon>
        <taxon>Nosematidae</taxon>
        <taxon>Vairimorpha</taxon>
    </lineage>
</organism>
<dbReference type="GO" id="GO:0008654">
    <property type="term" value="P:phospholipid biosynthetic process"/>
    <property type="evidence" value="ECO:0007669"/>
    <property type="project" value="UniProtKB-KW"/>
</dbReference>
<dbReference type="InterPro" id="IPR045252">
    <property type="entry name" value="LPCAT1-like"/>
</dbReference>
<protein>
    <submittedName>
        <fullName evidence="14">1-acyl-sn-glycerol-3-phosphate acyltransferase</fullName>
    </submittedName>
</protein>
<dbReference type="Pfam" id="PF01553">
    <property type="entry name" value="Acyltransferase"/>
    <property type="match status" value="1"/>
</dbReference>
<keyword evidence="6" id="KW-0812">Transmembrane</keyword>
<comment type="similarity">
    <text evidence="3">Belongs to the 1-acyl-sn-glycerol-3-phosphate acyltransferase family.</text>
</comment>
<dbReference type="GO" id="GO:0016020">
    <property type="term" value="C:membrane"/>
    <property type="evidence" value="ECO:0007669"/>
    <property type="project" value="UniProtKB-SubCell"/>
</dbReference>
<comment type="pathway">
    <text evidence="2">Lipid metabolism.</text>
</comment>
<evidence type="ECO:0000256" key="8">
    <source>
        <dbReference type="ARBA" id="ARBA00023098"/>
    </source>
</evidence>
<dbReference type="Proteomes" id="UP000053780">
    <property type="component" value="Unassembled WGS sequence"/>
</dbReference>
<dbReference type="EMBL" id="KE647057">
    <property type="protein sequence ID" value="EQB61962.1"/>
    <property type="molecule type" value="Genomic_DNA"/>
</dbReference>
<keyword evidence="4" id="KW-0444">Lipid biosynthesis</keyword>
<reference evidence="14 15" key="1">
    <citation type="journal article" date="2013" name="BMC Genomics">
        <title>Genome sequencing and comparative genomics of honey bee microsporidia, Nosema apis reveal novel insights into host-parasite interactions.</title>
        <authorList>
            <person name="Chen Yp."/>
            <person name="Pettis J.S."/>
            <person name="Zhao Y."/>
            <person name="Liu X."/>
            <person name="Tallon L.J."/>
            <person name="Sadzewicz L.D."/>
            <person name="Li R."/>
            <person name="Zheng H."/>
            <person name="Huang S."/>
            <person name="Zhang X."/>
            <person name="Hamilton M.C."/>
            <person name="Pernal S.F."/>
            <person name="Melathopoulos A.P."/>
            <person name="Yan X."/>
            <person name="Evans J.D."/>
        </authorList>
    </citation>
    <scope>NUCLEOTIDE SEQUENCE [LARGE SCALE GENOMIC DNA]</scope>
    <source>
        <strain evidence="14 15">BRL 01</strain>
    </source>
</reference>
<keyword evidence="15" id="KW-1185">Reference proteome</keyword>
<keyword evidence="12 14" id="KW-0012">Acyltransferase</keyword>
<keyword evidence="8" id="KW-0443">Lipid metabolism</keyword>
<dbReference type="AlphaFoldDB" id="T0L3B7"/>
<accession>T0L3B7</accession>
<evidence type="ECO:0000256" key="1">
    <source>
        <dbReference type="ARBA" id="ARBA00004370"/>
    </source>
</evidence>
<evidence type="ECO:0000256" key="5">
    <source>
        <dbReference type="ARBA" id="ARBA00022679"/>
    </source>
</evidence>
<keyword evidence="9" id="KW-0472">Membrane</keyword>
<keyword evidence="5 14" id="KW-0808">Transferase</keyword>
<evidence type="ECO:0000256" key="9">
    <source>
        <dbReference type="ARBA" id="ARBA00023136"/>
    </source>
</evidence>
<evidence type="ECO:0000256" key="11">
    <source>
        <dbReference type="ARBA" id="ARBA00023264"/>
    </source>
</evidence>
<dbReference type="VEuPathDB" id="MicrosporidiaDB:NAPIS_ORF00459"/>
<gene>
    <name evidence="14" type="ORF">NAPIS_ORF00459</name>
</gene>
<dbReference type="GO" id="GO:0004366">
    <property type="term" value="F:glycerol-3-phosphate O-acyltransferase activity"/>
    <property type="evidence" value="ECO:0007669"/>
    <property type="project" value="TreeGrafter"/>
</dbReference>
<evidence type="ECO:0000256" key="3">
    <source>
        <dbReference type="ARBA" id="ARBA00008655"/>
    </source>
</evidence>
<evidence type="ECO:0000256" key="12">
    <source>
        <dbReference type="ARBA" id="ARBA00023315"/>
    </source>
</evidence>
<evidence type="ECO:0000256" key="4">
    <source>
        <dbReference type="ARBA" id="ARBA00022516"/>
    </source>
</evidence>
<evidence type="ECO:0000313" key="15">
    <source>
        <dbReference type="Proteomes" id="UP000053780"/>
    </source>
</evidence>
<evidence type="ECO:0000259" key="13">
    <source>
        <dbReference type="Pfam" id="PF01553"/>
    </source>
</evidence>
<dbReference type="HOGENOM" id="CLU_1185311_0_0_1"/>
<proteinExistence type="inferred from homology"/>
<evidence type="ECO:0000256" key="10">
    <source>
        <dbReference type="ARBA" id="ARBA00023209"/>
    </source>
</evidence>
<dbReference type="CDD" id="cd07991">
    <property type="entry name" value="LPLAT_LPCAT1-like"/>
    <property type="match status" value="1"/>
</dbReference>
<dbReference type="PANTHER" id="PTHR23063:SF2">
    <property type="entry name" value="GLYCEROL-3-PHOSPHATE ACYLTRANSFERASE 4, ISOFORM D-RELATED"/>
    <property type="match status" value="1"/>
</dbReference>
<dbReference type="InterPro" id="IPR002123">
    <property type="entry name" value="Plipid/glycerol_acylTrfase"/>
</dbReference>
<evidence type="ECO:0000256" key="6">
    <source>
        <dbReference type="ARBA" id="ARBA00022692"/>
    </source>
</evidence>
<sequence>MPMLVFPEGTCVNNKYVVMFQKGVFELDVEICPVSIKFDRTLQDPYWNRRRLGFTLQLLYLMSRWYLEADVHWLPPLKRKEIENATNFAERTRRIIAKASNLKVSLWNGYLKSSPAFKDRDLLKVAFLKTYTKLKRFSEEIIYDTDIDRTTYNNYTVFNLCKYKDFLILVLEEYYIYKSLSILEQEHLISQLAIKNTVEIGKKRKCLCVKYKKNRRRRKKFIFTSCKLDAFKKF</sequence>
<evidence type="ECO:0000256" key="2">
    <source>
        <dbReference type="ARBA" id="ARBA00005189"/>
    </source>
</evidence>
<keyword evidence="7" id="KW-1133">Transmembrane helix</keyword>